<name>B9M2I2_GEODF</name>
<accession>B9M2I2</accession>
<dbReference type="eggNOG" id="ENOG50332QF">
    <property type="taxonomic scope" value="Bacteria"/>
</dbReference>
<evidence type="ECO:0000313" key="2">
    <source>
        <dbReference type="Proteomes" id="UP000007721"/>
    </source>
</evidence>
<protein>
    <recommendedName>
        <fullName evidence="3">DUF5710 domain-containing protein</fullName>
    </recommendedName>
</protein>
<dbReference type="EMBL" id="CP001390">
    <property type="protein sequence ID" value="ACM19361.1"/>
    <property type="molecule type" value="Genomic_DNA"/>
</dbReference>
<keyword evidence="2" id="KW-1185">Reference proteome</keyword>
<dbReference type="AlphaFoldDB" id="B9M2I2"/>
<dbReference type="RefSeq" id="WP_012646090.1">
    <property type="nucleotide sequence ID" value="NC_011979.1"/>
</dbReference>
<sequence>MKTRLTLKPGQHGTKTLTKKYGDALVCVRFRYDPETNERIKTVELVVERSDWTPPRPRITHNTLVPLRIKATDMATRNKAKAAGGRWNPDKQLWLVPYGQIVGTPLEKYIDVDGFDNKQ</sequence>
<dbReference type="STRING" id="316067.Geob_0999"/>
<organism evidence="1 2">
    <name type="scientific">Geotalea daltonii (strain DSM 22248 / JCM 15807 / FRC-32)</name>
    <name type="common">Geobacter daltonii</name>
    <dbReference type="NCBI Taxonomy" id="316067"/>
    <lineage>
        <taxon>Bacteria</taxon>
        <taxon>Pseudomonadati</taxon>
        <taxon>Thermodesulfobacteriota</taxon>
        <taxon>Desulfuromonadia</taxon>
        <taxon>Geobacterales</taxon>
        <taxon>Geobacteraceae</taxon>
        <taxon>Geotalea</taxon>
    </lineage>
</organism>
<dbReference type="Proteomes" id="UP000007721">
    <property type="component" value="Chromosome"/>
</dbReference>
<dbReference type="OrthoDB" id="5396482at2"/>
<dbReference type="HOGENOM" id="CLU_138548_0_0_7"/>
<evidence type="ECO:0000313" key="1">
    <source>
        <dbReference type="EMBL" id="ACM19361.1"/>
    </source>
</evidence>
<evidence type="ECO:0008006" key="3">
    <source>
        <dbReference type="Google" id="ProtNLM"/>
    </source>
</evidence>
<gene>
    <name evidence="1" type="ordered locus">Geob_0999</name>
</gene>
<dbReference type="KEGG" id="geo:Geob_0999"/>
<proteinExistence type="predicted"/>
<reference evidence="1 2" key="1">
    <citation type="submission" date="2009-01" db="EMBL/GenBank/DDBJ databases">
        <title>Complete sequence of Geobacter sp. FRC-32.</title>
        <authorList>
            <consortium name="US DOE Joint Genome Institute"/>
            <person name="Lucas S."/>
            <person name="Copeland A."/>
            <person name="Lapidus A."/>
            <person name="Glavina del Rio T."/>
            <person name="Dalin E."/>
            <person name="Tice H."/>
            <person name="Bruce D."/>
            <person name="Goodwin L."/>
            <person name="Pitluck S."/>
            <person name="Saunders E."/>
            <person name="Brettin T."/>
            <person name="Detter J.C."/>
            <person name="Han C."/>
            <person name="Larimer F."/>
            <person name="Land M."/>
            <person name="Hauser L."/>
            <person name="Kyrpides N."/>
            <person name="Ovchinnikova G."/>
            <person name="Kostka J."/>
            <person name="Richardson P."/>
        </authorList>
    </citation>
    <scope>NUCLEOTIDE SEQUENCE [LARGE SCALE GENOMIC DNA]</scope>
    <source>
        <strain evidence="2">DSM 22248 / JCM 15807 / FRC-32</strain>
    </source>
</reference>